<evidence type="ECO:0000313" key="2">
    <source>
        <dbReference type="EMBL" id="EOY21945.1"/>
    </source>
</evidence>
<sequence length="426" mass="49374">MKELEEVVRHFQDLYKENEVLEIVNLGCHFNKLFEESVDFLERPFEEDEIWETIQGHDGNKAPGPNGYNLNFFKKQWPIIKRNVMRFMDEFFSNGKLGHSVNTSFIALIPKVPNPTSLSDSRPISLVNSLYKILANRLKTVIGMVLKLDFEKAFDSISWNFLDHVMGFMGFGVKWRCWIKECISTAKISILVNGSPSRQFGMERGFRQGCPLSPLLFNIAGEAFSAMLCKVESIEICKGVMIGRNGLSLTHLQYADDTIIFCDADLESLLIMKRILKCYQSAEKIMCKVGYLPTTYLRLPLGAKHNSTRFWDPILEKVKRKLAGWKTKMLSFEGRITLLKSVLTSMPVFFMSLFQVPHKVKNELEKLQRRFLWGGDDQKRKIHLVKWDKVCNYKDCRGIDITDIEVKNHALLNKWIWRYGMETDNL</sequence>
<dbReference type="InterPro" id="IPR000477">
    <property type="entry name" value="RT_dom"/>
</dbReference>
<dbReference type="Proteomes" id="UP000026915">
    <property type="component" value="Chromosome 3"/>
</dbReference>
<proteinExistence type="predicted"/>
<accession>A0A061FWM0</accession>
<dbReference type="InParanoid" id="A0A061FWM0"/>
<name>A0A061FWM0_THECC</name>
<dbReference type="HOGENOM" id="CLU_000680_33_5_1"/>
<dbReference type="PANTHER" id="PTHR33116">
    <property type="entry name" value="REVERSE TRANSCRIPTASE ZINC-BINDING DOMAIN-CONTAINING PROTEIN-RELATED-RELATED"/>
    <property type="match status" value="1"/>
</dbReference>
<evidence type="ECO:0000313" key="3">
    <source>
        <dbReference type="Proteomes" id="UP000026915"/>
    </source>
</evidence>
<reference evidence="2 3" key="1">
    <citation type="journal article" date="2013" name="Genome Biol.">
        <title>The genome sequence of the most widely cultivated cacao type and its use to identify candidate genes regulating pod color.</title>
        <authorList>
            <person name="Motamayor J.C."/>
            <person name="Mockaitis K."/>
            <person name="Schmutz J."/>
            <person name="Haiminen N."/>
            <person name="Iii D.L."/>
            <person name="Cornejo O."/>
            <person name="Findley S.D."/>
            <person name="Zheng P."/>
            <person name="Utro F."/>
            <person name="Royaert S."/>
            <person name="Saski C."/>
            <person name="Jenkins J."/>
            <person name="Podicheti R."/>
            <person name="Zhao M."/>
            <person name="Scheffler B.E."/>
            <person name="Stack J.C."/>
            <person name="Feltus F.A."/>
            <person name="Mustiga G.M."/>
            <person name="Amores F."/>
            <person name="Phillips W."/>
            <person name="Marelli J.P."/>
            <person name="May G.D."/>
            <person name="Shapiro H."/>
            <person name="Ma J."/>
            <person name="Bustamante C.D."/>
            <person name="Schnell R.J."/>
            <person name="Main D."/>
            <person name="Gilbert D."/>
            <person name="Parida L."/>
            <person name="Kuhn D.N."/>
        </authorList>
    </citation>
    <scope>NUCLEOTIDE SEQUENCE [LARGE SCALE GENOMIC DNA]</scope>
    <source>
        <strain evidence="3">cv. Matina 1-6</strain>
    </source>
</reference>
<dbReference type="InterPro" id="IPR043502">
    <property type="entry name" value="DNA/RNA_pol_sf"/>
</dbReference>
<keyword evidence="3" id="KW-1185">Reference proteome</keyword>
<dbReference type="CDD" id="cd01650">
    <property type="entry name" value="RT_nLTR_like"/>
    <property type="match status" value="1"/>
</dbReference>
<evidence type="ECO:0000259" key="1">
    <source>
        <dbReference type="Pfam" id="PF00078"/>
    </source>
</evidence>
<dbReference type="Pfam" id="PF00078">
    <property type="entry name" value="RVT_1"/>
    <property type="match status" value="1"/>
</dbReference>
<dbReference type="EMBL" id="CM001881">
    <property type="protein sequence ID" value="EOY21945.1"/>
    <property type="molecule type" value="Genomic_DNA"/>
</dbReference>
<protein>
    <recommendedName>
        <fullName evidence="1">Reverse transcriptase domain-containing protein</fullName>
    </recommendedName>
</protein>
<feature type="domain" description="Reverse transcriptase" evidence="1">
    <location>
        <begin position="144"/>
        <end position="277"/>
    </location>
</feature>
<dbReference type="PANTHER" id="PTHR33116:SF75">
    <property type="entry name" value="RIBONUCLEASE H PROTEIN"/>
    <property type="match status" value="1"/>
</dbReference>
<dbReference type="AlphaFoldDB" id="A0A061FWM0"/>
<organism evidence="2 3">
    <name type="scientific">Theobroma cacao</name>
    <name type="common">Cacao</name>
    <name type="synonym">Cocoa</name>
    <dbReference type="NCBI Taxonomy" id="3641"/>
    <lineage>
        <taxon>Eukaryota</taxon>
        <taxon>Viridiplantae</taxon>
        <taxon>Streptophyta</taxon>
        <taxon>Embryophyta</taxon>
        <taxon>Tracheophyta</taxon>
        <taxon>Spermatophyta</taxon>
        <taxon>Magnoliopsida</taxon>
        <taxon>eudicotyledons</taxon>
        <taxon>Gunneridae</taxon>
        <taxon>Pentapetalae</taxon>
        <taxon>rosids</taxon>
        <taxon>malvids</taxon>
        <taxon>Malvales</taxon>
        <taxon>Malvaceae</taxon>
        <taxon>Byttnerioideae</taxon>
        <taxon>Theobroma</taxon>
    </lineage>
</organism>
<gene>
    <name evidence="2" type="ORF">TCM_014115</name>
</gene>
<dbReference type="Gramene" id="EOY21945">
    <property type="protein sequence ID" value="EOY21945"/>
    <property type="gene ID" value="TCM_014115"/>
</dbReference>
<dbReference type="eggNOG" id="KOG1075">
    <property type="taxonomic scope" value="Eukaryota"/>
</dbReference>
<dbReference type="SUPFAM" id="SSF56672">
    <property type="entry name" value="DNA/RNA polymerases"/>
    <property type="match status" value="1"/>
</dbReference>
<dbReference type="STRING" id="3641.A0A061FWM0"/>
<dbReference type="OMA" id="WETIQGH"/>